<dbReference type="Proteomes" id="UP000754710">
    <property type="component" value="Unassembled WGS sequence"/>
</dbReference>
<name>A0ABS7RL92_9ACTN</name>
<evidence type="ECO:0000256" key="1">
    <source>
        <dbReference type="SAM" id="SignalP"/>
    </source>
</evidence>
<dbReference type="EMBL" id="JAIEZQ010000002">
    <property type="protein sequence ID" value="MBY9075521.1"/>
    <property type="molecule type" value="Genomic_DNA"/>
</dbReference>
<evidence type="ECO:0008006" key="4">
    <source>
        <dbReference type="Google" id="ProtNLM"/>
    </source>
</evidence>
<keyword evidence="1" id="KW-0732">Signal</keyword>
<protein>
    <recommendedName>
        <fullName evidence="4">LVIVD repeat-containing protein</fullName>
    </recommendedName>
</protein>
<feature type="signal peptide" evidence="1">
    <location>
        <begin position="1"/>
        <end position="26"/>
    </location>
</feature>
<evidence type="ECO:0000313" key="3">
    <source>
        <dbReference type="Proteomes" id="UP000754710"/>
    </source>
</evidence>
<reference evidence="2 3" key="1">
    <citation type="submission" date="2021-08" db="EMBL/GenBank/DDBJ databases">
        <title>Nocardioides bacterium WL0053 sp. nov., isolated from the sediment.</title>
        <authorList>
            <person name="Wang L."/>
            <person name="Zhang D."/>
            <person name="Zhang A."/>
        </authorList>
    </citation>
    <scope>NUCLEOTIDE SEQUENCE [LARGE SCALE GENOMIC DNA]</scope>
    <source>
        <strain evidence="2 3">WL0053</strain>
    </source>
</reference>
<accession>A0ABS7RL92</accession>
<feature type="chain" id="PRO_5045920913" description="LVIVD repeat-containing protein" evidence="1">
    <location>
        <begin position="27"/>
        <end position="463"/>
    </location>
</feature>
<comment type="caution">
    <text evidence="2">The sequence shown here is derived from an EMBL/GenBank/DDBJ whole genome shotgun (WGS) entry which is preliminary data.</text>
</comment>
<sequence length="463" mass="49898">MRLPVRRIALTFSALMLLVAAPPVVAHEDHGGTWDPSPTSQTKNLKIVGSAPKTSDVPSYRNSDLAFWGRTVFAGNYEGFRTIDASDPENPRVLSDFACAGSQNDVSVWKGLLFVSIDSPLTAPECGSPRSLDAEGHTTPGFEGIRIFDVHDPEQPAYVGAVATDCGSHTHTVVPDKADPSRVLLYVSSYPSGELAESAYGNSCSRVGEGHSKISVVEVPLGDPASASVVNEPRLELNDYKGNAGFRGCHDISVFSAIDRAAAACMQEGQIWDISDVENPTTIARIHNPAFDFWHSATFTWDGSTVLFGDEAGGGTSPRCRATDPDTVGAIWLYDLASLDNRDATTPETPLSHYKISRVQGENARCTMHNFNVLPVEGRYVGVSAAYSGGTTVFDFTDRENPVEIAHNDPHGANTWSSYWYNGHVFTNDTGRGMDVMLLADPVRAGANKLPHLNPQTQESLIG</sequence>
<keyword evidence="3" id="KW-1185">Reference proteome</keyword>
<proteinExistence type="predicted"/>
<organism evidence="2 3">
    <name type="scientific">Nocardioides jiangsuensis</name>
    <dbReference type="NCBI Taxonomy" id="2866161"/>
    <lineage>
        <taxon>Bacteria</taxon>
        <taxon>Bacillati</taxon>
        <taxon>Actinomycetota</taxon>
        <taxon>Actinomycetes</taxon>
        <taxon>Propionibacteriales</taxon>
        <taxon>Nocardioidaceae</taxon>
        <taxon>Nocardioides</taxon>
    </lineage>
</organism>
<evidence type="ECO:0000313" key="2">
    <source>
        <dbReference type="EMBL" id="MBY9075521.1"/>
    </source>
</evidence>
<gene>
    <name evidence="2" type="ORF">K1X13_11880</name>
</gene>
<dbReference type="RefSeq" id="WP_221025257.1">
    <property type="nucleotide sequence ID" value="NZ_JAIEZQ010000002.1"/>
</dbReference>